<feature type="domain" description="TauD/TfdA-like" evidence="9">
    <location>
        <begin position="221"/>
        <end position="454"/>
    </location>
</feature>
<evidence type="ECO:0000256" key="7">
    <source>
        <dbReference type="ARBA" id="ARBA00023002"/>
    </source>
</evidence>
<keyword evidence="6 11" id="KW-0223">Dioxygenase</keyword>
<keyword evidence="5" id="KW-0124">Carnitine biosynthesis</keyword>
<dbReference type="Gene3D" id="3.30.2020.30">
    <property type="match status" value="1"/>
</dbReference>
<evidence type="ECO:0000256" key="3">
    <source>
        <dbReference type="ARBA" id="ARBA00008654"/>
    </source>
</evidence>
<dbReference type="SUPFAM" id="SSF51197">
    <property type="entry name" value="Clavaminate synthase-like"/>
    <property type="match status" value="1"/>
</dbReference>
<keyword evidence="4" id="KW-0479">Metal-binding</keyword>
<evidence type="ECO:0000256" key="1">
    <source>
        <dbReference type="ARBA" id="ARBA00001954"/>
    </source>
</evidence>
<gene>
    <name evidence="11" type="ORF">HOLleu_14744</name>
</gene>
<proteinExistence type="inferred from homology"/>
<dbReference type="InterPro" id="IPR003819">
    <property type="entry name" value="TauD/TfdA-like"/>
</dbReference>
<dbReference type="FunFam" id="3.30.2020.30:FF:000002">
    <property type="entry name" value="Putative gamma-butyrobetaine dioxygenase"/>
    <property type="match status" value="1"/>
</dbReference>
<dbReference type="InterPro" id="IPR038492">
    <property type="entry name" value="GBBH-like_N_sf"/>
</dbReference>
<protein>
    <submittedName>
        <fullName evidence="11">Gamma-butyrobetaine dioxygenase</fullName>
    </submittedName>
</protein>
<evidence type="ECO:0000259" key="10">
    <source>
        <dbReference type="Pfam" id="PF06155"/>
    </source>
</evidence>
<dbReference type="InterPro" id="IPR050411">
    <property type="entry name" value="AlphaKG_dependent_hydroxylases"/>
</dbReference>
<dbReference type="Proteomes" id="UP001152320">
    <property type="component" value="Chromosome 6"/>
</dbReference>
<reference evidence="11" key="1">
    <citation type="submission" date="2021-10" db="EMBL/GenBank/DDBJ databases">
        <title>Tropical sea cucumber genome reveals ecological adaptation and Cuvierian tubules defense mechanism.</title>
        <authorList>
            <person name="Chen T."/>
        </authorList>
    </citation>
    <scope>NUCLEOTIDE SEQUENCE</scope>
    <source>
        <strain evidence="11">Nanhai2018</strain>
        <tissue evidence="11">Muscle</tissue>
    </source>
</reference>
<dbReference type="OrthoDB" id="406634at2759"/>
<dbReference type="Gene3D" id="3.60.130.10">
    <property type="entry name" value="Clavaminate synthase-like"/>
    <property type="match status" value="1"/>
</dbReference>
<dbReference type="AlphaFoldDB" id="A0A9Q1C974"/>
<dbReference type="InterPro" id="IPR042098">
    <property type="entry name" value="TauD-like_sf"/>
</dbReference>
<comment type="similarity">
    <text evidence="3">Belongs to the gamma-BBH/TMLD family.</text>
</comment>
<evidence type="ECO:0000256" key="6">
    <source>
        <dbReference type="ARBA" id="ARBA00022964"/>
    </source>
</evidence>
<evidence type="ECO:0000313" key="12">
    <source>
        <dbReference type="Proteomes" id="UP001152320"/>
    </source>
</evidence>
<keyword evidence="12" id="KW-1185">Reference proteome</keyword>
<evidence type="ECO:0000313" key="11">
    <source>
        <dbReference type="EMBL" id="KAJ8040449.1"/>
    </source>
</evidence>
<dbReference type="Pfam" id="PF02668">
    <property type="entry name" value="TauD"/>
    <property type="match status" value="1"/>
</dbReference>
<keyword evidence="8" id="KW-0408">Iron</keyword>
<dbReference type="GO" id="GO:0045329">
    <property type="term" value="P:carnitine biosynthetic process"/>
    <property type="evidence" value="ECO:0007669"/>
    <property type="project" value="UniProtKB-KW"/>
</dbReference>
<evidence type="ECO:0000256" key="2">
    <source>
        <dbReference type="ARBA" id="ARBA00005022"/>
    </source>
</evidence>
<evidence type="ECO:0000259" key="9">
    <source>
        <dbReference type="Pfam" id="PF02668"/>
    </source>
</evidence>
<comment type="pathway">
    <text evidence="2">Amine and polyamine biosynthesis; carnitine biosynthesis.</text>
</comment>
<sequence>MFCPLRYLCYTPVSSVARALTSQPYVTIDPGFTSVIRFRTTTILSTATTHLVGHGSRQNSDTGISKDTNNTLNEIAKVGESDFSRRFSPDVFLKRKDSGGHVIFASDDAVNPLLSEIRFASDARVYNYPYCWLRDHCRCSYCVDSNLRSRIAIENLDPSIDPVLDETNTHGSNVSIQWRDGHFSRYPARWLWAHRFGSKVSQDVFDPGHSVRWNAKDISKTLKRFDFNSLLEEDSLLFDWLLELNIRGLAVIEGAPEDHQQVHRLGERVGFLRRGQYGLSVDENVLYETHRDGSLSLETDQPYSLSPPGVHLLHCISRNAEENYADGSFLLSDGFFAADSLREEDPQCLEILSKMEWEHFIVANDENGEYHQRARHPAIRFDSQGHVLQIVFSDRLRGPRLNVPAEFVSSAYENLKKFVDIVCKEENVFEYILQPGEILTRDNRRILHGHSAIESTEFESQLEGAYLDWDEIYSKLRVLFKKLNVE</sequence>
<feature type="domain" description="Gamma-butyrobetaine hydroxylase-like N-terminal" evidence="10">
    <location>
        <begin position="117"/>
        <end position="191"/>
    </location>
</feature>
<organism evidence="11 12">
    <name type="scientific">Holothuria leucospilota</name>
    <name type="common">Black long sea cucumber</name>
    <name type="synonym">Mertensiothuria leucospilota</name>
    <dbReference type="NCBI Taxonomy" id="206669"/>
    <lineage>
        <taxon>Eukaryota</taxon>
        <taxon>Metazoa</taxon>
        <taxon>Echinodermata</taxon>
        <taxon>Eleutherozoa</taxon>
        <taxon>Echinozoa</taxon>
        <taxon>Holothuroidea</taxon>
        <taxon>Aspidochirotacea</taxon>
        <taxon>Aspidochirotida</taxon>
        <taxon>Holothuriidae</taxon>
        <taxon>Holothuria</taxon>
    </lineage>
</organism>
<dbReference type="GO" id="GO:0016706">
    <property type="term" value="F:2-oxoglutarate-dependent dioxygenase activity"/>
    <property type="evidence" value="ECO:0007669"/>
    <property type="project" value="UniProtKB-ARBA"/>
</dbReference>
<dbReference type="GO" id="GO:0046872">
    <property type="term" value="F:metal ion binding"/>
    <property type="evidence" value="ECO:0007669"/>
    <property type="project" value="UniProtKB-KW"/>
</dbReference>
<dbReference type="GO" id="GO:0005739">
    <property type="term" value="C:mitochondrion"/>
    <property type="evidence" value="ECO:0007669"/>
    <property type="project" value="TreeGrafter"/>
</dbReference>
<accession>A0A9Q1C974</accession>
<dbReference type="EMBL" id="JAIZAY010000006">
    <property type="protein sequence ID" value="KAJ8040449.1"/>
    <property type="molecule type" value="Genomic_DNA"/>
</dbReference>
<evidence type="ECO:0000256" key="5">
    <source>
        <dbReference type="ARBA" id="ARBA00022873"/>
    </source>
</evidence>
<keyword evidence="7" id="KW-0560">Oxidoreductase</keyword>
<evidence type="ECO:0000256" key="4">
    <source>
        <dbReference type="ARBA" id="ARBA00022723"/>
    </source>
</evidence>
<comment type="cofactor">
    <cofactor evidence="1">
        <name>Fe(2+)</name>
        <dbReference type="ChEBI" id="CHEBI:29033"/>
    </cofactor>
</comment>
<evidence type="ECO:0000256" key="8">
    <source>
        <dbReference type="ARBA" id="ARBA00023004"/>
    </source>
</evidence>
<dbReference type="Pfam" id="PF06155">
    <property type="entry name" value="GBBH-like_N"/>
    <property type="match status" value="1"/>
</dbReference>
<name>A0A9Q1C974_HOLLE</name>
<dbReference type="InterPro" id="IPR010376">
    <property type="entry name" value="GBBH-like_N"/>
</dbReference>
<dbReference type="PANTHER" id="PTHR10696">
    <property type="entry name" value="GAMMA-BUTYROBETAINE HYDROXYLASE-RELATED"/>
    <property type="match status" value="1"/>
</dbReference>
<dbReference type="PANTHER" id="PTHR10696:SF33">
    <property type="entry name" value="GAMMA-BUTYROBETAINE DIOXYGENASE"/>
    <property type="match status" value="1"/>
</dbReference>
<comment type="caution">
    <text evidence="11">The sequence shown here is derived from an EMBL/GenBank/DDBJ whole genome shotgun (WGS) entry which is preliminary data.</text>
</comment>